<dbReference type="RefSeq" id="WP_136726480.1">
    <property type="nucleotide sequence ID" value="NZ_JAOPYF010000013.1"/>
</dbReference>
<feature type="domain" description="Pyridoxamine 5'-phosphate oxidase N-terminal" evidence="2">
    <location>
        <begin position="8"/>
        <end position="129"/>
    </location>
</feature>
<accession>A0A4U0SIK4</accession>
<dbReference type="Pfam" id="PF01243">
    <property type="entry name" value="PNPOx_N"/>
    <property type="match status" value="1"/>
</dbReference>
<dbReference type="GO" id="GO:0016627">
    <property type="term" value="F:oxidoreductase activity, acting on the CH-CH group of donors"/>
    <property type="evidence" value="ECO:0007669"/>
    <property type="project" value="TreeGrafter"/>
</dbReference>
<dbReference type="NCBIfam" id="TIGR03618">
    <property type="entry name" value="Rv1155_F420"/>
    <property type="match status" value="1"/>
</dbReference>
<dbReference type="InterPro" id="IPR012349">
    <property type="entry name" value="Split_barrel_FMN-bd"/>
</dbReference>
<dbReference type="EMBL" id="SUMC01000028">
    <property type="protein sequence ID" value="TKA08738.1"/>
    <property type="molecule type" value="Genomic_DNA"/>
</dbReference>
<dbReference type="Proteomes" id="UP000305778">
    <property type="component" value="Unassembled WGS sequence"/>
</dbReference>
<dbReference type="InterPro" id="IPR019920">
    <property type="entry name" value="F420-binding_dom_put"/>
</dbReference>
<dbReference type="OrthoDB" id="162914at2"/>
<comment type="caution">
    <text evidence="3">The sequence shown here is derived from an EMBL/GenBank/DDBJ whole genome shotgun (WGS) entry which is preliminary data.</text>
</comment>
<gene>
    <name evidence="3" type="ORF">FCI23_26745</name>
</gene>
<dbReference type="AlphaFoldDB" id="A0A4U0SIK4"/>
<keyword evidence="4" id="KW-1185">Reference proteome</keyword>
<evidence type="ECO:0000313" key="3">
    <source>
        <dbReference type="EMBL" id="TKA08738.1"/>
    </source>
</evidence>
<organism evidence="3 4">
    <name type="scientific">Actinacidiphila oryziradicis</name>
    <dbReference type="NCBI Taxonomy" id="2571141"/>
    <lineage>
        <taxon>Bacteria</taxon>
        <taxon>Bacillati</taxon>
        <taxon>Actinomycetota</taxon>
        <taxon>Actinomycetes</taxon>
        <taxon>Kitasatosporales</taxon>
        <taxon>Streptomycetaceae</taxon>
        <taxon>Actinacidiphila</taxon>
    </lineage>
</organism>
<dbReference type="SUPFAM" id="SSF50475">
    <property type="entry name" value="FMN-binding split barrel"/>
    <property type="match status" value="1"/>
</dbReference>
<name>A0A4U0SIK4_9ACTN</name>
<evidence type="ECO:0000313" key="4">
    <source>
        <dbReference type="Proteomes" id="UP000305778"/>
    </source>
</evidence>
<sequence>MPALPLPPHVIDMLSRPNPAVIATLRPDGSPVTVATWYAWDDGRILVNMDAERRRLAYMKADPRVSLTALDSDNWYTHVSVQGRVTRFEDDTDRKGIDRLSQLYTGKPYPDRVRPRVNAWIEIETWHAWGETLKEA</sequence>
<dbReference type="GO" id="GO:0005829">
    <property type="term" value="C:cytosol"/>
    <property type="evidence" value="ECO:0007669"/>
    <property type="project" value="TreeGrafter"/>
</dbReference>
<dbReference type="Gene3D" id="2.30.110.10">
    <property type="entry name" value="Electron Transport, Fmn-binding Protein, Chain A"/>
    <property type="match status" value="1"/>
</dbReference>
<dbReference type="InterPro" id="IPR011576">
    <property type="entry name" value="Pyridox_Oxase_N"/>
</dbReference>
<evidence type="ECO:0000259" key="2">
    <source>
        <dbReference type="Pfam" id="PF01243"/>
    </source>
</evidence>
<dbReference type="InterPro" id="IPR052019">
    <property type="entry name" value="F420H2_bilvrd_red/Heme_oxyg"/>
</dbReference>
<dbReference type="PANTHER" id="PTHR35176">
    <property type="entry name" value="HEME OXYGENASE HI_0854-RELATED"/>
    <property type="match status" value="1"/>
</dbReference>
<protein>
    <submittedName>
        <fullName evidence="3">PPOX class F420-dependent oxidoreductase</fullName>
    </submittedName>
</protein>
<evidence type="ECO:0000256" key="1">
    <source>
        <dbReference type="ARBA" id="ARBA00023002"/>
    </source>
</evidence>
<reference evidence="3 4" key="1">
    <citation type="submission" date="2019-04" db="EMBL/GenBank/DDBJ databases">
        <title>Streptomyces oryziradicis sp. nov., a novel actinomycete isolated from rhizosphere soil of rice (Oryza sativa L.).</title>
        <authorList>
            <person name="Li C."/>
        </authorList>
    </citation>
    <scope>NUCLEOTIDE SEQUENCE [LARGE SCALE GENOMIC DNA]</scope>
    <source>
        <strain evidence="3 4">NEAU-C40</strain>
    </source>
</reference>
<dbReference type="GO" id="GO:0070967">
    <property type="term" value="F:coenzyme F420 binding"/>
    <property type="evidence" value="ECO:0007669"/>
    <property type="project" value="TreeGrafter"/>
</dbReference>
<keyword evidence="1" id="KW-0560">Oxidoreductase</keyword>
<proteinExistence type="predicted"/>
<dbReference type="PANTHER" id="PTHR35176:SF6">
    <property type="entry name" value="HEME OXYGENASE HI_0854-RELATED"/>
    <property type="match status" value="1"/>
</dbReference>